<dbReference type="OrthoDB" id="9814331at2"/>
<feature type="domain" description="GPI inositol-deacylase PGAP1-like alpha/beta" evidence="1">
    <location>
        <begin position="229"/>
        <end position="293"/>
    </location>
</feature>
<comment type="caution">
    <text evidence="2">The sequence shown here is derived from an EMBL/GenBank/DDBJ whole genome shotgun (WGS) entry which is preliminary data.</text>
</comment>
<evidence type="ECO:0000259" key="1">
    <source>
        <dbReference type="Pfam" id="PF07819"/>
    </source>
</evidence>
<sequence length="566" mass="63616">MTEPLRRLKDPVLQDDGSYVVRSVATPTSFKVRGAAYVGSKKVIPVIFIPGTMGSNLKVRRDIKLPSDYPVPTGGAAWRPPNGTSTSWVYAKTWEHRSPATRQLILHPNFTEVDDHGPLGTGISNLEPSVMTERGWGEVYSDSYGMLLIDLQNQLDMTFQLDPSRKREVRGPWKEVMHAMKDDPIKRWGVRSVDPLTETDLENYAQYQYPVYAFGYNWLQSCGVAAQGLEKRIDEIIAWWSKRKHECKKVILLTHSMGGLVARACAKRIPDKIGGVIHGVMPALGAPLAYRRLACGTEIDNPKNGKVDNYIAGKFADIGGRTTEDTTPVFAVSPGALELLPNQLYPRPWLHARVIRSSGPTGRQATAFDYLHLPNDENPNPYELYRDMRSWYRLINPALADPAKLYKGEVENVIRGALKKAEEFHYSLGDYYHPTTFAYYGNDSTHTAYGQIRWVAREQAGIAQLALTARNIREARYLQHANTGARTVEVEGKGILDFEVEPQESRGDDTVPYQSGSGPGTKIKKLFATHGYRHQESYNDRSTVLLTRYCIVKIVQELHKNAQPNQ</sequence>
<gene>
    <name evidence="2" type="ORF">E4O92_15285</name>
</gene>
<accession>A0A4Y9T1M2</accession>
<keyword evidence="3" id="KW-1185">Reference proteome</keyword>
<dbReference type="InterPro" id="IPR012908">
    <property type="entry name" value="PGAP1-ab_dom-like"/>
</dbReference>
<name>A0A4Y9T1M2_9BURK</name>
<dbReference type="InterPro" id="IPR029058">
    <property type="entry name" value="AB_hydrolase_fold"/>
</dbReference>
<evidence type="ECO:0000313" key="3">
    <source>
        <dbReference type="Proteomes" id="UP000297258"/>
    </source>
</evidence>
<dbReference type="EMBL" id="SPUM01000104">
    <property type="protein sequence ID" value="TFW30900.1"/>
    <property type="molecule type" value="Genomic_DNA"/>
</dbReference>
<dbReference type="Proteomes" id="UP000297258">
    <property type="component" value="Unassembled WGS sequence"/>
</dbReference>
<evidence type="ECO:0000313" key="2">
    <source>
        <dbReference type="EMBL" id="TFW30900.1"/>
    </source>
</evidence>
<dbReference type="RefSeq" id="WP_135190598.1">
    <property type="nucleotide sequence ID" value="NZ_SPUM01000104.1"/>
</dbReference>
<dbReference type="AlphaFoldDB" id="A0A4Y9T1M2"/>
<organism evidence="2 3">
    <name type="scientific">Massilia horti</name>
    <dbReference type="NCBI Taxonomy" id="2562153"/>
    <lineage>
        <taxon>Bacteria</taxon>
        <taxon>Pseudomonadati</taxon>
        <taxon>Pseudomonadota</taxon>
        <taxon>Betaproteobacteria</taxon>
        <taxon>Burkholderiales</taxon>
        <taxon>Oxalobacteraceae</taxon>
        <taxon>Telluria group</taxon>
        <taxon>Massilia</taxon>
    </lineage>
</organism>
<dbReference type="GO" id="GO:0016788">
    <property type="term" value="F:hydrolase activity, acting on ester bonds"/>
    <property type="evidence" value="ECO:0007669"/>
    <property type="project" value="InterPro"/>
</dbReference>
<dbReference type="Gene3D" id="3.40.50.1820">
    <property type="entry name" value="alpha/beta hydrolase"/>
    <property type="match status" value="1"/>
</dbReference>
<reference evidence="2 3" key="1">
    <citation type="submission" date="2019-03" db="EMBL/GenBank/DDBJ databases">
        <title>Draft genome of Massilia hortus sp. nov., a novel bacterial species of the Oxalobacteraceae family.</title>
        <authorList>
            <person name="Peta V."/>
            <person name="Raths R."/>
            <person name="Bucking H."/>
        </authorList>
    </citation>
    <scope>NUCLEOTIDE SEQUENCE [LARGE SCALE GENOMIC DNA]</scope>
    <source>
        <strain evidence="2 3">ONC3</strain>
    </source>
</reference>
<dbReference type="SUPFAM" id="SSF53474">
    <property type="entry name" value="alpha/beta-Hydrolases"/>
    <property type="match status" value="1"/>
</dbReference>
<proteinExistence type="predicted"/>
<dbReference type="Pfam" id="PF07819">
    <property type="entry name" value="PGAP1"/>
    <property type="match status" value="1"/>
</dbReference>
<protein>
    <recommendedName>
        <fullName evidence="1">GPI inositol-deacylase PGAP1-like alpha/beta domain-containing protein</fullName>
    </recommendedName>
</protein>